<evidence type="ECO:0000313" key="2">
    <source>
        <dbReference type="EMBL" id="KAF6036515.1"/>
    </source>
</evidence>
<keyword evidence="3" id="KW-1185">Reference proteome</keyword>
<dbReference type="EMBL" id="VXIV02000709">
    <property type="protein sequence ID" value="KAF6036515.1"/>
    <property type="molecule type" value="Genomic_DNA"/>
</dbReference>
<reference evidence="2" key="1">
    <citation type="submission" date="2020-06" db="EMBL/GenBank/DDBJ databases">
        <title>Draft genome of Bugula neritina, a colonial animal packing powerful symbionts and potential medicines.</title>
        <authorList>
            <person name="Rayko M."/>
        </authorList>
    </citation>
    <scope>NUCLEOTIDE SEQUENCE [LARGE SCALE GENOMIC DNA]</scope>
    <source>
        <strain evidence="2">Kwan_BN1</strain>
    </source>
</reference>
<dbReference type="Proteomes" id="UP000593567">
    <property type="component" value="Unassembled WGS sequence"/>
</dbReference>
<proteinExistence type="predicted"/>
<gene>
    <name evidence="2" type="ORF">EB796_005191</name>
</gene>
<sequence length="99" mass="10953">MCLLLSLGNLEVQQQVFRSIGEKKFSIVSQDSEELNKILVLTLARAVNTVCDSGQTGTWCVSLLRKVFEHTPHSWSPHPSNLPSSHTRVLSPEPRARGG</sequence>
<name>A0A7J7KE71_BUGNE</name>
<dbReference type="AlphaFoldDB" id="A0A7J7KE71"/>
<comment type="caution">
    <text evidence="2">The sequence shown here is derived from an EMBL/GenBank/DDBJ whole genome shotgun (WGS) entry which is preliminary data.</text>
</comment>
<organism evidence="2 3">
    <name type="scientific">Bugula neritina</name>
    <name type="common">Brown bryozoan</name>
    <name type="synonym">Sertularia neritina</name>
    <dbReference type="NCBI Taxonomy" id="10212"/>
    <lineage>
        <taxon>Eukaryota</taxon>
        <taxon>Metazoa</taxon>
        <taxon>Spiralia</taxon>
        <taxon>Lophotrochozoa</taxon>
        <taxon>Bryozoa</taxon>
        <taxon>Gymnolaemata</taxon>
        <taxon>Cheilostomatida</taxon>
        <taxon>Flustrina</taxon>
        <taxon>Buguloidea</taxon>
        <taxon>Bugulidae</taxon>
        <taxon>Bugula</taxon>
    </lineage>
</organism>
<feature type="compositionally biased region" description="Polar residues" evidence="1">
    <location>
        <begin position="73"/>
        <end position="88"/>
    </location>
</feature>
<accession>A0A7J7KE71</accession>
<evidence type="ECO:0000313" key="3">
    <source>
        <dbReference type="Proteomes" id="UP000593567"/>
    </source>
</evidence>
<evidence type="ECO:0000256" key="1">
    <source>
        <dbReference type="SAM" id="MobiDB-lite"/>
    </source>
</evidence>
<dbReference type="InterPro" id="IPR021629">
    <property type="entry name" value="Mediator_Med23"/>
</dbReference>
<feature type="region of interest" description="Disordered" evidence="1">
    <location>
        <begin position="72"/>
        <end position="99"/>
    </location>
</feature>
<dbReference type="Pfam" id="PF11573">
    <property type="entry name" value="Med23"/>
    <property type="match status" value="1"/>
</dbReference>
<dbReference type="OrthoDB" id="9982951at2759"/>
<protein>
    <submittedName>
        <fullName evidence="2">MED23</fullName>
    </submittedName>
</protein>